<accession>A0ABY6KZU3</accession>
<evidence type="ECO:0000313" key="2">
    <source>
        <dbReference type="Proteomes" id="UP001235939"/>
    </source>
</evidence>
<reference evidence="1 2" key="1">
    <citation type="submission" date="2022-01" db="EMBL/GenBank/DDBJ databases">
        <title>A chromosomal length assembly of Cordylochernes scorpioides.</title>
        <authorList>
            <person name="Zeh D."/>
            <person name="Zeh J."/>
        </authorList>
    </citation>
    <scope>NUCLEOTIDE SEQUENCE [LARGE SCALE GENOMIC DNA]</scope>
    <source>
        <strain evidence="1">IN4F17</strain>
        <tissue evidence="1">Whole Body</tissue>
    </source>
</reference>
<gene>
    <name evidence="1" type="ORF">LAZ67_11002251</name>
</gene>
<proteinExistence type="predicted"/>
<dbReference type="Proteomes" id="UP001235939">
    <property type="component" value="Chromosome 11"/>
</dbReference>
<protein>
    <submittedName>
        <fullName evidence="1">Uncharacterized protein</fullName>
    </submittedName>
</protein>
<evidence type="ECO:0000313" key="1">
    <source>
        <dbReference type="EMBL" id="UYV74149.1"/>
    </source>
</evidence>
<organism evidence="1 2">
    <name type="scientific">Cordylochernes scorpioides</name>
    <dbReference type="NCBI Taxonomy" id="51811"/>
    <lineage>
        <taxon>Eukaryota</taxon>
        <taxon>Metazoa</taxon>
        <taxon>Ecdysozoa</taxon>
        <taxon>Arthropoda</taxon>
        <taxon>Chelicerata</taxon>
        <taxon>Arachnida</taxon>
        <taxon>Pseudoscorpiones</taxon>
        <taxon>Cheliferoidea</taxon>
        <taxon>Chernetidae</taxon>
        <taxon>Cordylochernes</taxon>
    </lineage>
</organism>
<dbReference type="EMBL" id="CP092873">
    <property type="protein sequence ID" value="UYV74149.1"/>
    <property type="molecule type" value="Genomic_DNA"/>
</dbReference>
<name>A0ABY6KZU3_9ARAC</name>
<sequence>MALKGRRFDTRVHHSGFEKVVVPEKPRIDVPDSLLGCGLNCGESKNASWWQGILGSGSGGVIAGGGGSWRGQGNSALMGEKPGWRPVEEALGTAVGALGSAPVGSGGAGTAFMAAFTAVEALGISGALGRVVAEATTAEADSCADGLLEVEDHSIHHDPSAIAQSSEGVEVHLDEGGAGPISGCRTVRHAHHLVPRELADSRSFQQRLFNGGVGCFLIHFEEAYARQDHLLLANLHAIQLVGQGGGDSWDGIGVAGVEDKLPFGSQGGPNALG</sequence>
<keyword evidence="2" id="KW-1185">Reference proteome</keyword>